<gene>
    <name evidence="1" type="ORF">CH378_17950</name>
</gene>
<sequence length="66" mass="7032">MAVRSASEIAGNVAKGESGEGVGIPRSAGVYGVTLELNKNGNLPEPAFMQLTAPNKNIRRIKYFKI</sequence>
<proteinExistence type="predicted"/>
<dbReference type="Proteomes" id="UP000231919">
    <property type="component" value="Unassembled WGS sequence"/>
</dbReference>
<protein>
    <submittedName>
        <fullName evidence="1">Uncharacterized protein</fullName>
    </submittedName>
</protein>
<accession>A0ABX4N798</accession>
<organism evidence="1 2">
    <name type="scientific">Leptospira kmetyi</name>
    <dbReference type="NCBI Taxonomy" id="408139"/>
    <lineage>
        <taxon>Bacteria</taxon>
        <taxon>Pseudomonadati</taxon>
        <taxon>Spirochaetota</taxon>
        <taxon>Spirochaetia</taxon>
        <taxon>Leptospirales</taxon>
        <taxon>Leptospiraceae</taxon>
        <taxon>Leptospira</taxon>
    </lineage>
</organism>
<comment type="caution">
    <text evidence="1">The sequence shown here is derived from an EMBL/GenBank/DDBJ whole genome shotgun (WGS) entry which is preliminary data.</text>
</comment>
<keyword evidence="2" id="KW-1185">Reference proteome</keyword>
<name>A0ABX4N798_9LEPT</name>
<dbReference type="EMBL" id="NPDP01000039">
    <property type="protein sequence ID" value="PJZ28448.1"/>
    <property type="molecule type" value="Genomic_DNA"/>
</dbReference>
<evidence type="ECO:0000313" key="2">
    <source>
        <dbReference type="Proteomes" id="UP000231919"/>
    </source>
</evidence>
<reference evidence="1 2" key="1">
    <citation type="submission" date="2017-07" db="EMBL/GenBank/DDBJ databases">
        <title>Leptospira spp. isolated from tropical soils.</title>
        <authorList>
            <person name="Thibeaux R."/>
            <person name="Iraola G."/>
            <person name="Ferres I."/>
            <person name="Bierque E."/>
            <person name="Girault D."/>
            <person name="Soupe-Gilbert M.-E."/>
            <person name="Picardeau M."/>
            <person name="Goarant C."/>
        </authorList>
    </citation>
    <scope>NUCLEOTIDE SEQUENCE [LARGE SCALE GENOMIC DNA]</scope>
    <source>
        <strain evidence="1 2">JW2-C-B1</strain>
    </source>
</reference>
<evidence type="ECO:0000313" key="1">
    <source>
        <dbReference type="EMBL" id="PJZ28448.1"/>
    </source>
</evidence>